<accession>A0AAV6QCP2</accession>
<evidence type="ECO:0000313" key="1">
    <source>
        <dbReference type="EMBL" id="KAG7486265.1"/>
    </source>
</evidence>
<evidence type="ECO:0000313" key="2">
    <source>
        <dbReference type="Proteomes" id="UP000693946"/>
    </source>
</evidence>
<organism evidence="1 2">
    <name type="scientific">Solea senegalensis</name>
    <name type="common">Senegalese sole</name>
    <dbReference type="NCBI Taxonomy" id="28829"/>
    <lineage>
        <taxon>Eukaryota</taxon>
        <taxon>Metazoa</taxon>
        <taxon>Chordata</taxon>
        <taxon>Craniata</taxon>
        <taxon>Vertebrata</taxon>
        <taxon>Euteleostomi</taxon>
        <taxon>Actinopterygii</taxon>
        <taxon>Neopterygii</taxon>
        <taxon>Teleostei</taxon>
        <taxon>Neoteleostei</taxon>
        <taxon>Acanthomorphata</taxon>
        <taxon>Carangaria</taxon>
        <taxon>Pleuronectiformes</taxon>
        <taxon>Pleuronectoidei</taxon>
        <taxon>Soleidae</taxon>
        <taxon>Solea</taxon>
    </lineage>
</organism>
<keyword evidence="2" id="KW-1185">Reference proteome</keyword>
<dbReference type="AlphaFoldDB" id="A0AAV6QCP2"/>
<name>A0AAV6QCP2_SOLSE</name>
<sequence length="99" mass="11615">MSLRRVKRGGRSRDSCVGLTTTIIVLAWCFKAGTLETQCQKSSQYLEKFCPNKGSSQWKMSLPWFCASQSCSHSNQSHSRSWRRCRWRLKRPSNNRNWQ</sequence>
<comment type="caution">
    <text evidence="1">The sequence shown here is derived from an EMBL/GenBank/DDBJ whole genome shotgun (WGS) entry which is preliminary data.</text>
</comment>
<reference evidence="1 2" key="1">
    <citation type="journal article" date="2021" name="Sci. Rep.">
        <title>Chromosome anchoring in Senegalese sole (Solea senegalensis) reveals sex-associated markers and genome rearrangements in flatfish.</title>
        <authorList>
            <person name="Guerrero-Cozar I."/>
            <person name="Gomez-Garrido J."/>
            <person name="Berbel C."/>
            <person name="Martinez-Blanch J.F."/>
            <person name="Alioto T."/>
            <person name="Claros M.G."/>
            <person name="Gagnaire P.A."/>
            <person name="Manchado M."/>
        </authorList>
    </citation>
    <scope>NUCLEOTIDE SEQUENCE [LARGE SCALE GENOMIC DNA]</scope>
    <source>
        <strain evidence="1">Sse05_10M</strain>
    </source>
</reference>
<gene>
    <name evidence="1" type="ORF">JOB18_028345</name>
</gene>
<proteinExistence type="predicted"/>
<dbReference type="Proteomes" id="UP000693946">
    <property type="component" value="Linkage Group LG6"/>
</dbReference>
<protein>
    <recommendedName>
        <fullName evidence="3">Secreted protein</fullName>
    </recommendedName>
</protein>
<dbReference type="EMBL" id="JAGKHQ010000018">
    <property type="protein sequence ID" value="KAG7486265.1"/>
    <property type="molecule type" value="Genomic_DNA"/>
</dbReference>
<evidence type="ECO:0008006" key="3">
    <source>
        <dbReference type="Google" id="ProtNLM"/>
    </source>
</evidence>